<comment type="similarity">
    <text evidence="1 20 21">Belongs to the peptidase M2 family.</text>
</comment>
<keyword evidence="24" id="KW-1185">Reference proteome</keyword>
<feature type="disulfide bond" evidence="18 20">
    <location>
        <begin position="358"/>
        <end position="376"/>
    </location>
</feature>
<comment type="cofactor">
    <cofactor evidence="21">
        <name>Zn(2+)</name>
        <dbReference type="ChEBI" id="CHEBI:29105"/>
    </cofactor>
    <text evidence="21">Binds 1 zinc ion per subunit.</text>
</comment>
<dbReference type="EC" id="3.4.-.-" evidence="21"/>
<feature type="active site" description="Proton acceptor 2" evidence="15">
    <location>
        <position position="390"/>
    </location>
</feature>
<dbReference type="PANTHER" id="PTHR10514">
    <property type="entry name" value="ANGIOTENSIN-CONVERTING ENZYME"/>
    <property type="match status" value="1"/>
</dbReference>
<evidence type="ECO:0000256" key="5">
    <source>
        <dbReference type="ARBA" id="ARBA00022729"/>
    </source>
</evidence>
<evidence type="ECO:0000256" key="14">
    <source>
        <dbReference type="PIRSR" id="PIRSR601548-10"/>
    </source>
</evidence>
<feature type="signal peptide" evidence="22">
    <location>
        <begin position="1"/>
        <end position="24"/>
    </location>
</feature>
<keyword evidence="2 21" id="KW-0121">Carboxypeptidase</keyword>
<keyword evidence="10 14" id="KW-0325">Glycoprotein</keyword>
<dbReference type="InterPro" id="IPR001548">
    <property type="entry name" value="Peptidase_M2"/>
</dbReference>
<organism evidence="23 24">
    <name type="scientific">Stegodyphus mimosarum</name>
    <name type="common">African social velvet spider</name>
    <dbReference type="NCBI Taxonomy" id="407821"/>
    <lineage>
        <taxon>Eukaryota</taxon>
        <taxon>Metazoa</taxon>
        <taxon>Ecdysozoa</taxon>
        <taxon>Arthropoda</taxon>
        <taxon>Chelicerata</taxon>
        <taxon>Arachnida</taxon>
        <taxon>Araneae</taxon>
        <taxon>Araneomorphae</taxon>
        <taxon>Entelegynae</taxon>
        <taxon>Eresoidea</taxon>
        <taxon>Eresidae</taxon>
        <taxon>Stegodyphus</taxon>
    </lineage>
</organism>
<dbReference type="OMA" id="YFVAHII"/>
<evidence type="ECO:0000256" key="18">
    <source>
        <dbReference type="PIRSR" id="PIRSR601548-4"/>
    </source>
</evidence>
<evidence type="ECO:0000256" key="21">
    <source>
        <dbReference type="RuleBase" id="RU361144"/>
    </source>
</evidence>
<dbReference type="GO" id="GO:0046872">
    <property type="term" value="F:metal ion binding"/>
    <property type="evidence" value="ECO:0007669"/>
    <property type="project" value="UniProtKB-KW"/>
</dbReference>
<dbReference type="PANTHER" id="PTHR10514:SF27">
    <property type="entry name" value="ANGIOTENSIN-CONVERTING ENZYME"/>
    <property type="match status" value="1"/>
</dbReference>
<dbReference type="AlphaFoldDB" id="A0A087UCM7"/>
<evidence type="ECO:0000313" key="24">
    <source>
        <dbReference type="Proteomes" id="UP000054359"/>
    </source>
</evidence>
<feature type="binding site" evidence="16">
    <location>
        <position position="528"/>
    </location>
    <ligand>
        <name>chloride</name>
        <dbReference type="ChEBI" id="CHEBI:17996"/>
        <label>1</label>
    </ligand>
</feature>
<gene>
    <name evidence="23" type="ORF">X975_17580</name>
</gene>
<reference evidence="23 24" key="1">
    <citation type="submission" date="2013-11" db="EMBL/GenBank/DDBJ databases">
        <title>Genome sequencing of Stegodyphus mimosarum.</title>
        <authorList>
            <person name="Bechsgaard J."/>
        </authorList>
    </citation>
    <scope>NUCLEOTIDE SEQUENCE [LARGE SCALE GENOMIC DNA]</scope>
</reference>
<feature type="binding site" evidence="19">
    <location>
        <position position="393"/>
    </location>
    <ligand>
        <name>Zn(2+)</name>
        <dbReference type="ChEBI" id="CHEBI:29105"/>
        <label>2</label>
        <note>catalytic</note>
    </ligand>
</feature>
<evidence type="ECO:0000256" key="8">
    <source>
        <dbReference type="ARBA" id="ARBA00023049"/>
    </source>
</evidence>
<sequence length="632" mass="73850">MLRMHLGTFLIPLLFLLFDSTVEGAGISLNEKYISGDNKNETAAIQFLQQHDIRLRKMLNKQTHASWNYASNLTEANKKNMLKVELQAAEFTKESWKNATSFAWKDFRTKNETIYRWFKKLSVLGYSALPPEDFKELSEIVADMQDIYSRAKICSYKSLSKKDCNLSLEPELTEILATSTDYDELKHVWAGWRNATGKKMKDKYVKYVKLSNKASQLNGFSDTGMLWREVYESDDFEEDIEALFQKIKPFYKHMHAYVRRKLIQRYPKHGIKPDGPIPAHLLGNMWAQTWGNILPEVMPYPKKKELDITSVMKEKKMKIIDMFTMSDEFFASVGLKKMTSEFWNNSIIEKPRDREMVCHASAWDFYDGKDVRIKMCTRLNMNDFKTVHHEMGHIEYFLQYAHQPTVFRRGANPGFHEAIGDVMALSVSTPQHWVKVGLVDDVEEDKEADINYLMGVALNKVVFLPFAYVMDNWRWKLFSGEIKEDEMNSEWWNMRLKYQGLCPPVKRTNEDLDAACKYHTISDVKYIRYFVAHIIQFQFHKALCDAAGHEGPLHKCDIYRSENAGKLLRDMMRLGSSVHWEKAMQIITNGKTYKMDAKPLLEYFDPLIKWLHEKNKNETVGWKSSSPMECPQ</sequence>
<evidence type="ECO:0000256" key="15">
    <source>
        <dbReference type="PIRSR" id="PIRSR601548-11"/>
    </source>
</evidence>
<keyword evidence="9 18" id="KW-1015">Disulfide bond</keyword>
<feature type="active site" description="Proton donor 2" evidence="15">
    <location>
        <position position="519"/>
    </location>
</feature>
<dbReference type="GO" id="GO:0008241">
    <property type="term" value="F:peptidyl-dipeptidase activity"/>
    <property type="evidence" value="ECO:0007669"/>
    <property type="project" value="UniProtKB-EC"/>
</dbReference>
<keyword evidence="6 21" id="KW-0378">Hydrolase</keyword>
<name>A0A087UCM7_STEMI</name>
<feature type="binding site" evidence="17">
    <location>
        <position position="389"/>
    </location>
    <ligand>
        <name>Zn(2+)</name>
        <dbReference type="ChEBI" id="CHEBI:29105"/>
        <label>1</label>
        <note>catalytic</note>
    </ligand>
</feature>
<dbReference type="PRINTS" id="PR00791">
    <property type="entry name" value="PEPDIPTASEA"/>
</dbReference>
<feature type="binding site" evidence="19">
    <location>
        <position position="389"/>
    </location>
    <ligand>
        <name>Zn(2+)</name>
        <dbReference type="ChEBI" id="CHEBI:29105"/>
        <label>2</label>
        <note>catalytic</note>
    </ligand>
</feature>
<feature type="chain" id="PRO_5001830493" description="Angiotensin-converting enzyme" evidence="22">
    <location>
        <begin position="25"/>
        <end position="632"/>
    </location>
</feature>
<dbReference type="SUPFAM" id="SSF55486">
    <property type="entry name" value="Metalloproteases ('zincins'), catalytic domain"/>
    <property type="match status" value="1"/>
</dbReference>
<feature type="binding site" evidence="17">
    <location>
        <position position="393"/>
    </location>
    <ligand>
        <name>Zn(2+)</name>
        <dbReference type="ChEBI" id="CHEBI:29105"/>
        <label>1</label>
        <note>catalytic</note>
    </ligand>
</feature>
<feature type="non-terminal residue" evidence="23">
    <location>
        <position position="632"/>
    </location>
</feature>
<feature type="disulfide bond" evidence="18">
    <location>
        <begin position="544"/>
        <end position="556"/>
    </location>
</feature>
<protein>
    <recommendedName>
        <fullName evidence="12 21">Angiotensin-converting enzyme</fullName>
        <ecNumber evidence="21">3.4.-.-</ecNumber>
    </recommendedName>
</protein>
<keyword evidence="3 21" id="KW-0645">Protease</keyword>
<feature type="binding site" evidence="16">
    <location>
        <position position="231"/>
    </location>
    <ligand>
        <name>chloride</name>
        <dbReference type="ChEBI" id="CHEBI:17996"/>
        <label>1</label>
    </ligand>
</feature>
<evidence type="ECO:0000256" key="9">
    <source>
        <dbReference type="ARBA" id="ARBA00023157"/>
    </source>
</evidence>
<evidence type="ECO:0000256" key="20">
    <source>
        <dbReference type="PROSITE-ProRule" id="PRU01355"/>
    </source>
</evidence>
<accession>A0A087UCM7</accession>
<dbReference type="CDD" id="cd06461">
    <property type="entry name" value="M2_ACE"/>
    <property type="match status" value="1"/>
</dbReference>
<evidence type="ECO:0000256" key="13">
    <source>
        <dbReference type="PIRSR" id="PIRSR601548-1"/>
    </source>
</evidence>
<dbReference type="Pfam" id="PF01401">
    <property type="entry name" value="Peptidase_M2"/>
    <property type="match status" value="1"/>
</dbReference>
<dbReference type="EMBL" id="KK119224">
    <property type="protein sequence ID" value="KFM75116.1"/>
    <property type="molecule type" value="Genomic_DNA"/>
</dbReference>
<proteinExistence type="inferred from homology"/>
<evidence type="ECO:0000256" key="6">
    <source>
        <dbReference type="ARBA" id="ARBA00022801"/>
    </source>
</evidence>
<dbReference type="GO" id="GO:0006508">
    <property type="term" value="P:proteolysis"/>
    <property type="evidence" value="ECO:0007669"/>
    <property type="project" value="UniProtKB-KW"/>
</dbReference>
<keyword evidence="7 17" id="KW-0862">Zinc</keyword>
<dbReference type="PROSITE" id="PS52011">
    <property type="entry name" value="PEPTIDASE_M2"/>
    <property type="match status" value="1"/>
</dbReference>
<dbReference type="GO" id="GO:0005886">
    <property type="term" value="C:plasma membrane"/>
    <property type="evidence" value="ECO:0007669"/>
    <property type="project" value="TreeGrafter"/>
</dbReference>
<feature type="active site" description="Proton donor 1" evidence="13">
    <location>
        <position position="519"/>
    </location>
</feature>
<keyword evidence="5 22" id="KW-0732">Signal</keyword>
<evidence type="ECO:0000256" key="22">
    <source>
        <dbReference type="SAM" id="SignalP"/>
    </source>
</evidence>
<evidence type="ECO:0000256" key="11">
    <source>
        <dbReference type="ARBA" id="ARBA00036868"/>
    </source>
</evidence>
<dbReference type="GO" id="GO:0008237">
    <property type="term" value="F:metallopeptidase activity"/>
    <property type="evidence" value="ECO:0007669"/>
    <property type="project" value="UniProtKB-KW"/>
</dbReference>
<feature type="glycosylation site" description="N-linked (GlcNAc...) asparagine" evidence="14">
    <location>
        <position position="72"/>
    </location>
</feature>
<comment type="catalytic activity">
    <reaction evidence="11">
        <text>Release of a C-terminal dipeptide, oligopeptide-|-Xaa-Yaa, when Xaa is not Pro, and Yaa is neither Asp nor Glu. Thus, conversion of angiotensin I to angiotensin II, with increase in vasoconstrictor activity, but no action on angiotensin II.</text>
        <dbReference type="EC" id="3.4.15.1"/>
    </reaction>
</comment>
<dbReference type="STRING" id="407821.A0A087UCM7"/>
<dbReference type="Gene3D" id="1.10.1370.30">
    <property type="match status" value="1"/>
</dbReference>
<dbReference type="GO" id="GO:0004180">
    <property type="term" value="F:carboxypeptidase activity"/>
    <property type="evidence" value="ECO:0007669"/>
    <property type="project" value="UniProtKB-KW"/>
</dbReference>
<evidence type="ECO:0000256" key="1">
    <source>
        <dbReference type="ARBA" id="ARBA00008139"/>
    </source>
</evidence>
<keyword evidence="4 17" id="KW-0479">Metal-binding</keyword>
<feature type="binding site" evidence="17">
    <location>
        <position position="417"/>
    </location>
    <ligand>
        <name>Zn(2+)</name>
        <dbReference type="ChEBI" id="CHEBI:29105"/>
        <label>1</label>
        <note>catalytic</note>
    </ligand>
</feature>
<evidence type="ECO:0000256" key="16">
    <source>
        <dbReference type="PIRSR" id="PIRSR601548-2"/>
    </source>
</evidence>
<evidence type="ECO:0000256" key="19">
    <source>
        <dbReference type="PIRSR" id="PIRSR601548-8"/>
    </source>
</evidence>
<evidence type="ECO:0000256" key="7">
    <source>
        <dbReference type="ARBA" id="ARBA00022833"/>
    </source>
</evidence>
<evidence type="ECO:0000256" key="10">
    <source>
        <dbReference type="ARBA" id="ARBA00023180"/>
    </source>
</evidence>
<dbReference type="FunFam" id="1.10.1370.30:FF:000004">
    <property type="entry name" value="Angiotensin-converting enzyme"/>
    <property type="match status" value="1"/>
</dbReference>
<feature type="glycosylation site" description="N-linked (GlcNAc...) (complex) asparagine" evidence="14">
    <location>
        <position position="111"/>
    </location>
</feature>
<evidence type="ECO:0000256" key="2">
    <source>
        <dbReference type="ARBA" id="ARBA00022645"/>
    </source>
</evidence>
<keyword evidence="8 21" id="KW-0482">Metalloprotease</keyword>
<comment type="caution">
    <text evidence="20">Lacks conserved residue(s) required for the propagation of feature annotation.</text>
</comment>
<evidence type="ECO:0000256" key="12">
    <source>
        <dbReference type="ARBA" id="ARBA00039858"/>
    </source>
</evidence>
<evidence type="ECO:0000313" key="23">
    <source>
        <dbReference type="EMBL" id="KFM75116.1"/>
    </source>
</evidence>
<dbReference type="OrthoDB" id="10029630at2759"/>
<feature type="active site" description="Proton acceptor 1" evidence="13">
    <location>
        <position position="390"/>
    </location>
</feature>
<evidence type="ECO:0000256" key="4">
    <source>
        <dbReference type="ARBA" id="ARBA00022723"/>
    </source>
</evidence>
<feature type="binding site" evidence="19">
    <location>
        <position position="417"/>
    </location>
    <ligand>
        <name>Zn(2+)</name>
        <dbReference type="ChEBI" id="CHEBI:29105"/>
        <label>2</label>
        <note>catalytic</note>
    </ligand>
</feature>
<evidence type="ECO:0000256" key="17">
    <source>
        <dbReference type="PIRSR" id="PIRSR601548-3"/>
    </source>
</evidence>
<feature type="glycosylation site" description="N-linked (GlcNAc...) asparagine; partial" evidence="14">
    <location>
        <position position="344"/>
    </location>
</feature>
<evidence type="ECO:0000256" key="3">
    <source>
        <dbReference type="ARBA" id="ARBA00022670"/>
    </source>
</evidence>
<dbReference type="Proteomes" id="UP000054359">
    <property type="component" value="Unassembled WGS sequence"/>
</dbReference>